<dbReference type="InterPro" id="IPR036188">
    <property type="entry name" value="FAD/NAD-bd_sf"/>
</dbReference>
<evidence type="ECO:0000256" key="7">
    <source>
        <dbReference type="ARBA" id="ARBA00022827"/>
    </source>
</evidence>
<evidence type="ECO:0000256" key="8">
    <source>
        <dbReference type="ARBA" id="ARBA00022982"/>
    </source>
</evidence>
<evidence type="ECO:0000256" key="3">
    <source>
        <dbReference type="ARBA" id="ARBA00022448"/>
    </source>
</evidence>
<dbReference type="Pfam" id="PF21162">
    <property type="entry name" value="ETFQO_UQ-bd"/>
    <property type="match status" value="1"/>
</dbReference>
<keyword evidence="3 14" id="KW-0813">Transport</keyword>
<keyword evidence="4" id="KW-0004">4Fe-4S</keyword>
<dbReference type="InterPro" id="IPR007859">
    <property type="entry name" value="ETF-QO/FixX_C"/>
</dbReference>
<keyword evidence="7 14" id="KW-0274">FAD</keyword>
<keyword evidence="12 14" id="KW-0830">Ubiquinone</keyword>
<dbReference type="Gene3D" id="3.50.50.60">
    <property type="entry name" value="FAD/NAD(P)-binding domain"/>
    <property type="match status" value="1"/>
</dbReference>
<keyword evidence="9 14" id="KW-0560">Oxidoreductase</keyword>
<reference evidence="18" key="1">
    <citation type="submission" date="2017-02" db="UniProtKB">
        <authorList>
            <consortium name="WormBaseParasite"/>
        </authorList>
    </citation>
    <scope>IDENTIFICATION</scope>
</reference>
<evidence type="ECO:0000256" key="5">
    <source>
        <dbReference type="ARBA" id="ARBA00022630"/>
    </source>
</evidence>
<dbReference type="GO" id="GO:0051539">
    <property type="term" value="F:4 iron, 4 sulfur cluster binding"/>
    <property type="evidence" value="ECO:0007669"/>
    <property type="project" value="UniProtKB-UniRule"/>
</dbReference>
<comment type="function">
    <text evidence="2 14">Accepts electrons from ETF and reduces ubiquinone.</text>
</comment>
<evidence type="ECO:0000256" key="11">
    <source>
        <dbReference type="ARBA" id="ARBA00023014"/>
    </source>
</evidence>
<protein>
    <recommendedName>
        <fullName evidence="14">Electron transfer flavoprotein-ubiquinone oxidoreductase</fullName>
        <shortName evidence="14">ETF-QO</shortName>
        <ecNumber evidence="14">1.5.5.1</ecNumber>
    </recommendedName>
</protein>
<dbReference type="Gene3D" id="3.30.70.20">
    <property type="match status" value="1"/>
</dbReference>
<dbReference type="SUPFAM" id="SSF54373">
    <property type="entry name" value="FAD-linked reductases, C-terminal domain"/>
    <property type="match status" value="1"/>
</dbReference>
<evidence type="ECO:0000256" key="6">
    <source>
        <dbReference type="ARBA" id="ARBA00022723"/>
    </source>
</evidence>
<dbReference type="InterPro" id="IPR049398">
    <property type="entry name" value="ETF-QO/FixC_UQ-bd"/>
</dbReference>
<proteinExistence type="predicted"/>
<feature type="domain" description="ETF-QO/FixC ubiquinone-binding" evidence="16">
    <location>
        <begin position="253"/>
        <end position="349"/>
    </location>
</feature>
<evidence type="ECO:0000256" key="10">
    <source>
        <dbReference type="ARBA" id="ARBA00023004"/>
    </source>
</evidence>
<keyword evidence="11 14" id="KW-0411">Iron-sulfur</keyword>
<keyword evidence="6 14" id="KW-0479">Metal-binding</keyword>
<keyword evidence="10 14" id="KW-0408">Iron</keyword>
<dbReference type="InterPro" id="IPR040156">
    <property type="entry name" value="ETF-QO"/>
</dbReference>
<evidence type="ECO:0000256" key="2">
    <source>
        <dbReference type="ARBA" id="ARBA00002819"/>
    </source>
</evidence>
<dbReference type="Pfam" id="PF13450">
    <property type="entry name" value="NAD_binding_8"/>
    <property type="match status" value="1"/>
</dbReference>
<evidence type="ECO:0000256" key="12">
    <source>
        <dbReference type="ARBA" id="ARBA00023075"/>
    </source>
</evidence>
<dbReference type="Pfam" id="PF05187">
    <property type="entry name" value="Fer4_ETF_QO"/>
    <property type="match status" value="1"/>
</dbReference>
<accession>A0A0N5ANV9</accession>
<evidence type="ECO:0000256" key="1">
    <source>
        <dbReference type="ARBA" id="ARBA00001974"/>
    </source>
</evidence>
<dbReference type="AlphaFoldDB" id="A0A0N5ANV9"/>
<evidence type="ECO:0000259" key="16">
    <source>
        <dbReference type="Pfam" id="PF21162"/>
    </source>
</evidence>
<dbReference type="STRING" id="451379.A0A0N5ANV9"/>
<name>A0A0N5ANV9_9BILA</name>
<evidence type="ECO:0000256" key="4">
    <source>
        <dbReference type="ARBA" id="ARBA00022485"/>
    </source>
</evidence>
<keyword evidence="8 14" id="KW-0249">Electron transport</keyword>
<evidence type="ECO:0000313" key="17">
    <source>
        <dbReference type="Proteomes" id="UP000046393"/>
    </source>
</evidence>
<dbReference type="Proteomes" id="UP000046393">
    <property type="component" value="Unplaced"/>
</dbReference>
<dbReference type="Gene3D" id="3.30.9.90">
    <property type="match status" value="1"/>
</dbReference>
<dbReference type="GO" id="GO:0046872">
    <property type="term" value="F:metal ion binding"/>
    <property type="evidence" value="ECO:0007669"/>
    <property type="project" value="UniProtKB-KW"/>
</dbReference>
<evidence type="ECO:0000256" key="13">
    <source>
        <dbReference type="ARBA" id="ARBA00052682"/>
    </source>
</evidence>
<comment type="catalytic activity">
    <reaction evidence="13 14">
        <text>a ubiquinone + reduced [electron-transfer flavoprotein] = a ubiquinol + oxidized [electron-transfer flavoprotein] + H(+)</text>
        <dbReference type="Rhea" id="RHEA:24052"/>
        <dbReference type="Rhea" id="RHEA-COMP:9565"/>
        <dbReference type="Rhea" id="RHEA-COMP:9566"/>
        <dbReference type="Rhea" id="RHEA-COMP:10685"/>
        <dbReference type="Rhea" id="RHEA-COMP:10686"/>
        <dbReference type="ChEBI" id="CHEBI:15378"/>
        <dbReference type="ChEBI" id="CHEBI:16389"/>
        <dbReference type="ChEBI" id="CHEBI:17976"/>
        <dbReference type="ChEBI" id="CHEBI:57692"/>
        <dbReference type="ChEBI" id="CHEBI:58307"/>
        <dbReference type="EC" id="1.5.5.1"/>
    </reaction>
</comment>
<evidence type="ECO:0000256" key="14">
    <source>
        <dbReference type="RuleBase" id="RU366068"/>
    </source>
</evidence>
<dbReference type="FunFam" id="3.30.70.20:FF:000012">
    <property type="entry name" value="Electron transfer flavoprotein-ubiquinone oxidoreductase, mitochondrial"/>
    <property type="match status" value="1"/>
</dbReference>
<dbReference type="EC" id="1.5.5.1" evidence="14"/>
<evidence type="ECO:0000256" key="9">
    <source>
        <dbReference type="ARBA" id="ARBA00023002"/>
    </source>
</evidence>
<dbReference type="GO" id="GO:0005743">
    <property type="term" value="C:mitochondrial inner membrane"/>
    <property type="evidence" value="ECO:0007669"/>
    <property type="project" value="TreeGrafter"/>
</dbReference>
<sequence length="595" mass="66413">MRLTVKRLFHASRCLPFTINGKWTTTHYTQKPRENDARWKNIDMNRVAEQYDVVIVGGGPSGLSTAIRLQQLAAENHKEVKVCVLEKGPYIGAHILSGAVIDPRGLDELFPKWREMDAPVHQEIVSESIGFFTKNRRFSLPNVYGNPLHNIGYYIVRLGLLTKWLGEKAEELGVDIYPGYAGQEVLYNSDGNVKGIATNDVGIAKDGSPKENFERGMELHAKCTVFAEGCRGHLSQQVLKKFNLTANSTPLVYGIGFKELWEVDKAVHKPGHVEHTVGYPLDRRNYGGSFLYHLEDGGKPLVSVGYVVGLSYKNPYLNPYEVFQQYKSHSSVRKILETGKRIGYGARAINEGGFQSVPKLVFPGGCIVGCAGGLLNVAKLKGVHNAIKSGMLAAEAIYPKLHSEKTVTPEEYEKLLHDSWVIKEMKKTRNIRPSFNNNFGWLSGFAYTGLFYLTLRGLEPWTFKNTMADNQRTELANKHKPIEYPKPDGKVTFDITSSLLFSGTNHEENQPAHLTLKDDNIPTDINLALYAGPESRFCPAGVYEFVPCNENSEEMRLQINAQNCIHCKTCDIKDAKQNIVWVAPEGGGGPKYDGM</sequence>
<feature type="domain" description="ETF-QO/FixX C-terminal" evidence="15">
    <location>
        <begin position="489"/>
        <end position="592"/>
    </location>
</feature>
<dbReference type="SUPFAM" id="SSF51905">
    <property type="entry name" value="FAD/NAD(P)-binding domain"/>
    <property type="match status" value="1"/>
</dbReference>
<evidence type="ECO:0000259" key="15">
    <source>
        <dbReference type="Pfam" id="PF05187"/>
    </source>
</evidence>
<keyword evidence="17" id="KW-1185">Reference proteome</keyword>
<dbReference type="SUPFAM" id="SSF54862">
    <property type="entry name" value="4Fe-4S ferredoxins"/>
    <property type="match status" value="1"/>
</dbReference>
<dbReference type="GO" id="GO:0004174">
    <property type="term" value="F:electron-transferring-flavoprotein dehydrogenase activity"/>
    <property type="evidence" value="ECO:0007669"/>
    <property type="project" value="UniProtKB-UniRule"/>
</dbReference>
<dbReference type="PANTHER" id="PTHR10617">
    <property type="entry name" value="ELECTRON TRANSFER FLAVOPROTEIN-UBIQUINONE OXIDOREDUCTASE"/>
    <property type="match status" value="1"/>
</dbReference>
<comment type="cofactor">
    <cofactor evidence="14">
        <name>[4Fe-4S] cluster</name>
        <dbReference type="ChEBI" id="CHEBI:49883"/>
    </cofactor>
    <text evidence="14">Binds 1 [4Fe-4S] cluster.</text>
</comment>
<organism evidence="17 18">
    <name type="scientific">Syphacia muris</name>
    <dbReference type="NCBI Taxonomy" id="451379"/>
    <lineage>
        <taxon>Eukaryota</taxon>
        <taxon>Metazoa</taxon>
        <taxon>Ecdysozoa</taxon>
        <taxon>Nematoda</taxon>
        <taxon>Chromadorea</taxon>
        <taxon>Rhabditida</taxon>
        <taxon>Spirurina</taxon>
        <taxon>Oxyuridomorpha</taxon>
        <taxon>Oxyuroidea</taxon>
        <taxon>Oxyuridae</taxon>
        <taxon>Syphacia</taxon>
    </lineage>
</organism>
<dbReference type="PANTHER" id="PTHR10617:SF107">
    <property type="entry name" value="ELECTRON TRANSFER FLAVOPROTEIN-UBIQUINONE OXIDOREDUCTASE, MITOCHONDRIAL"/>
    <property type="match status" value="1"/>
</dbReference>
<keyword evidence="5 14" id="KW-0285">Flavoprotein</keyword>
<comment type="cofactor">
    <cofactor evidence="1 14">
        <name>FAD</name>
        <dbReference type="ChEBI" id="CHEBI:57692"/>
    </cofactor>
</comment>
<evidence type="ECO:0000313" key="18">
    <source>
        <dbReference type="WBParaSite" id="SMUV_0000631301-mRNA-1"/>
    </source>
</evidence>
<dbReference type="WBParaSite" id="SMUV_0000631301-mRNA-1">
    <property type="protein sequence ID" value="SMUV_0000631301-mRNA-1"/>
    <property type="gene ID" value="SMUV_0000631301"/>
</dbReference>